<organism evidence="4 5">
    <name type="scientific">Marmoricola endophyticus</name>
    <dbReference type="NCBI Taxonomy" id="2040280"/>
    <lineage>
        <taxon>Bacteria</taxon>
        <taxon>Bacillati</taxon>
        <taxon>Actinomycetota</taxon>
        <taxon>Actinomycetes</taxon>
        <taxon>Propionibacteriales</taxon>
        <taxon>Nocardioidaceae</taxon>
        <taxon>Marmoricola</taxon>
    </lineage>
</organism>
<dbReference type="InterPro" id="IPR049450">
    <property type="entry name" value="ACOT8-like_C"/>
</dbReference>
<dbReference type="InterPro" id="IPR049449">
    <property type="entry name" value="TesB_ACOT8-like_N"/>
</dbReference>
<keyword evidence="5" id="KW-1185">Reference proteome</keyword>
<dbReference type="InterPro" id="IPR029069">
    <property type="entry name" value="HotDog_dom_sf"/>
</dbReference>
<dbReference type="Gene3D" id="2.40.160.210">
    <property type="entry name" value="Acyl-CoA thioesterase, double hotdog domain"/>
    <property type="match status" value="1"/>
</dbReference>
<dbReference type="SUPFAM" id="SSF54637">
    <property type="entry name" value="Thioesterase/thiol ester dehydrase-isomerase"/>
    <property type="match status" value="2"/>
</dbReference>
<proteinExistence type="predicted"/>
<protein>
    <recommendedName>
        <fullName evidence="6">Thioesterase family protein</fullName>
    </recommendedName>
</protein>
<dbReference type="EMBL" id="BMKQ01000001">
    <property type="protein sequence ID" value="GGF54781.1"/>
    <property type="molecule type" value="Genomic_DNA"/>
</dbReference>
<sequence>MTQTYDSGFGSGFDRDTDVRPTVEEGRYEADLSAGWTVGGGLNGGYLMATLGRAVSRRARDLGHPDPLALSAYFLSAATPGPAQARVEVLRAGRGTSTLSGTLTQDGVQRLTVLSSYVDLGSLTPEVATTATPPALAPVEQCVPTSEDPMAPEFSHRFELRLDPACLGFASGTPGGRAVMEGWFRLVDGREPDPISLLLAADALPPTTFELGRPGWAPTVEMSVHVRARPAPGWLALRHVTTNLAGGYFEEDCEVWDSAGRLVAQARQLAKTPRG</sequence>
<dbReference type="AlphaFoldDB" id="A0A917BQ99"/>
<dbReference type="Pfam" id="PF13622">
    <property type="entry name" value="4HBT_3"/>
    <property type="match status" value="1"/>
</dbReference>
<feature type="region of interest" description="Disordered" evidence="1">
    <location>
        <begin position="1"/>
        <end position="20"/>
    </location>
</feature>
<dbReference type="RefSeq" id="WP_229660908.1">
    <property type="nucleotide sequence ID" value="NZ_BMKQ01000001.1"/>
</dbReference>
<dbReference type="PANTHER" id="PTHR38110:SF1">
    <property type="entry name" value="THIOESTERASE DOMAIN-CONTAINING PROTEIN"/>
    <property type="match status" value="1"/>
</dbReference>
<dbReference type="InterPro" id="IPR052389">
    <property type="entry name" value="Sec_Metab_Biosynth-Assoc"/>
</dbReference>
<name>A0A917BQ99_9ACTN</name>
<evidence type="ECO:0000256" key="1">
    <source>
        <dbReference type="SAM" id="MobiDB-lite"/>
    </source>
</evidence>
<reference evidence="4" key="1">
    <citation type="journal article" date="2014" name="Int. J. Syst. Evol. Microbiol.">
        <title>Complete genome sequence of Corynebacterium casei LMG S-19264T (=DSM 44701T), isolated from a smear-ripened cheese.</title>
        <authorList>
            <consortium name="US DOE Joint Genome Institute (JGI-PGF)"/>
            <person name="Walter F."/>
            <person name="Albersmeier A."/>
            <person name="Kalinowski J."/>
            <person name="Ruckert C."/>
        </authorList>
    </citation>
    <scope>NUCLEOTIDE SEQUENCE</scope>
    <source>
        <strain evidence="4">CGMCC 1.16067</strain>
    </source>
</reference>
<accession>A0A917BQ99</accession>
<comment type="caution">
    <text evidence="4">The sequence shown here is derived from an EMBL/GenBank/DDBJ whole genome shotgun (WGS) entry which is preliminary data.</text>
</comment>
<evidence type="ECO:0000313" key="4">
    <source>
        <dbReference type="EMBL" id="GGF54781.1"/>
    </source>
</evidence>
<dbReference type="PANTHER" id="PTHR38110">
    <property type="entry name" value="CHROMOSOME 23, WHOLE GENOME SHOTGUN SEQUENCE"/>
    <property type="match status" value="1"/>
</dbReference>
<dbReference type="Pfam" id="PF20789">
    <property type="entry name" value="4HBT_3C"/>
    <property type="match status" value="1"/>
</dbReference>
<evidence type="ECO:0000259" key="2">
    <source>
        <dbReference type="Pfam" id="PF13622"/>
    </source>
</evidence>
<dbReference type="Proteomes" id="UP000649179">
    <property type="component" value="Unassembled WGS sequence"/>
</dbReference>
<feature type="domain" description="Acyl-CoA thioesterase-like N-terminal HotDog" evidence="2">
    <location>
        <begin position="33"/>
        <end position="118"/>
    </location>
</feature>
<reference evidence="4" key="2">
    <citation type="submission" date="2020-09" db="EMBL/GenBank/DDBJ databases">
        <authorList>
            <person name="Sun Q."/>
            <person name="Zhou Y."/>
        </authorList>
    </citation>
    <scope>NUCLEOTIDE SEQUENCE</scope>
    <source>
        <strain evidence="4">CGMCC 1.16067</strain>
    </source>
</reference>
<dbReference type="InterPro" id="IPR042171">
    <property type="entry name" value="Acyl-CoA_hotdog"/>
</dbReference>
<gene>
    <name evidence="4" type="ORF">GCM10011519_30880</name>
</gene>
<feature type="domain" description="Acyl-CoA thioesterase-like C-terminal" evidence="3">
    <location>
        <begin position="140"/>
        <end position="270"/>
    </location>
</feature>
<evidence type="ECO:0000259" key="3">
    <source>
        <dbReference type="Pfam" id="PF20789"/>
    </source>
</evidence>
<evidence type="ECO:0000313" key="5">
    <source>
        <dbReference type="Proteomes" id="UP000649179"/>
    </source>
</evidence>
<evidence type="ECO:0008006" key="6">
    <source>
        <dbReference type="Google" id="ProtNLM"/>
    </source>
</evidence>